<comment type="subcellular location">
    <subcellularLocation>
        <location evidence="11">Cytoplasm</location>
    </subcellularLocation>
</comment>
<dbReference type="HAMAP" id="MF_00328">
    <property type="entry name" value="Guanylate_kinase"/>
    <property type="match status" value="1"/>
</dbReference>
<dbReference type="PROSITE" id="PS00856">
    <property type="entry name" value="GUANYLATE_KINASE_1"/>
    <property type="match status" value="1"/>
</dbReference>
<dbReference type="Gene3D" id="3.30.63.10">
    <property type="entry name" value="Guanylate Kinase phosphate binding domain"/>
    <property type="match status" value="1"/>
</dbReference>
<dbReference type="GO" id="GO:0005829">
    <property type="term" value="C:cytosol"/>
    <property type="evidence" value="ECO:0007669"/>
    <property type="project" value="TreeGrafter"/>
</dbReference>
<name>A0A1M5LQN9_9ACTN</name>
<comment type="similarity">
    <text evidence="2 11">Belongs to the guanylate kinase family.</text>
</comment>
<sequence>MNEGWQPARLTVLSGPSGVGKGTVVAELRQLVPHVWVSVSCTTRSPRPGEIDGVSYRFVDRAEFERMATAGELLEHAEFAGNRYGTPRGAVVDHLAEGVPTLLEIELEGARQVRAAMPEARFVFLAPPSARELAERLSGRGTESAADMARRLDRAEVEMAAASEFDHVVVNHDVTDAAAAVAALVIGPSEDPPG</sequence>
<dbReference type="SUPFAM" id="SSF52540">
    <property type="entry name" value="P-loop containing nucleoside triphosphate hydrolases"/>
    <property type="match status" value="1"/>
</dbReference>
<keyword evidence="6 11" id="KW-0547">Nucleotide-binding</keyword>
<dbReference type="PANTHER" id="PTHR23117:SF13">
    <property type="entry name" value="GUANYLATE KINASE"/>
    <property type="match status" value="1"/>
</dbReference>
<dbReference type="InterPro" id="IPR027417">
    <property type="entry name" value="P-loop_NTPase"/>
</dbReference>
<evidence type="ECO:0000256" key="9">
    <source>
        <dbReference type="ARBA" id="ARBA00030128"/>
    </source>
</evidence>
<dbReference type="GO" id="GO:0005524">
    <property type="term" value="F:ATP binding"/>
    <property type="evidence" value="ECO:0007669"/>
    <property type="project" value="UniProtKB-UniRule"/>
</dbReference>
<dbReference type="InterPro" id="IPR008145">
    <property type="entry name" value="GK/Ca_channel_bsu"/>
</dbReference>
<evidence type="ECO:0000256" key="3">
    <source>
        <dbReference type="ARBA" id="ARBA00012961"/>
    </source>
</evidence>
<dbReference type="Proteomes" id="UP000186132">
    <property type="component" value="Unassembled WGS sequence"/>
</dbReference>
<evidence type="ECO:0000256" key="10">
    <source>
        <dbReference type="ARBA" id="ARBA00048594"/>
    </source>
</evidence>
<dbReference type="PROSITE" id="PS50052">
    <property type="entry name" value="GUANYLATE_KINASE_2"/>
    <property type="match status" value="1"/>
</dbReference>
<reference evidence="14" key="1">
    <citation type="submission" date="2016-11" db="EMBL/GenBank/DDBJ databases">
        <authorList>
            <person name="Varghese N."/>
            <person name="Submissions S."/>
        </authorList>
    </citation>
    <scope>NUCLEOTIDE SEQUENCE [LARGE SCALE GENOMIC DNA]</scope>
    <source>
        <strain evidence="14">DSM 45627</strain>
    </source>
</reference>
<evidence type="ECO:0000256" key="2">
    <source>
        <dbReference type="ARBA" id="ARBA00005790"/>
    </source>
</evidence>
<gene>
    <name evidence="11" type="primary">gmk</name>
    <name evidence="13" type="ORF">SAMN05443575_2519</name>
</gene>
<evidence type="ECO:0000256" key="7">
    <source>
        <dbReference type="ARBA" id="ARBA00022777"/>
    </source>
</evidence>
<comment type="function">
    <text evidence="1 11">Essential for recycling GMP and indirectly, cGMP.</text>
</comment>
<dbReference type="Pfam" id="PF00625">
    <property type="entry name" value="Guanylate_kin"/>
    <property type="match status" value="1"/>
</dbReference>
<dbReference type="STRING" id="1206085.SAMN05443575_2519"/>
<feature type="binding site" evidence="11">
    <location>
        <begin position="15"/>
        <end position="22"/>
    </location>
    <ligand>
        <name>ATP</name>
        <dbReference type="ChEBI" id="CHEBI:30616"/>
    </ligand>
</feature>
<keyword evidence="8 11" id="KW-0067">ATP-binding</keyword>
<dbReference type="EMBL" id="FQVU01000003">
    <property type="protein sequence ID" value="SHG67361.1"/>
    <property type="molecule type" value="Genomic_DNA"/>
</dbReference>
<dbReference type="RefSeq" id="WP_073390656.1">
    <property type="nucleotide sequence ID" value="NZ_FQVU01000003.1"/>
</dbReference>
<accession>A0A1M5LQN9</accession>
<evidence type="ECO:0000313" key="13">
    <source>
        <dbReference type="EMBL" id="SHG67361.1"/>
    </source>
</evidence>
<feature type="domain" description="Guanylate kinase-like" evidence="12">
    <location>
        <begin position="8"/>
        <end position="186"/>
    </location>
</feature>
<evidence type="ECO:0000256" key="6">
    <source>
        <dbReference type="ARBA" id="ARBA00022741"/>
    </source>
</evidence>
<proteinExistence type="inferred from homology"/>
<protein>
    <recommendedName>
        <fullName evidence="4 11">Guanylate kinase</fullName>
        <ecNumber evidence="3 11">2.7.4.8</ecNumber>
    </recommendedName>
    <alternativeName>
        <fullName evidence="9 11">GMP kinase</fullName>
    </alternativeName>
</protein>
<dbReference type="SMART" id="SM00072">
    <property type="entry name" value="GuKc"/>
    <property type="match status" value="1"/>
</dbReference>
<dbReference type="GO" id="GO:0004385">
    <property type="term" value="F:GMP kinase activity"/>
    <property type="evidence" value="ECO:0007669"/>
    <property type="project" value="UniProtKB-UniRule"/>
</dbReference>
<dbReference type="EC" id="2.7.4.8" evidence="3 11"/>
<evidence type="ECO:0000256" key="11">
    <source>
        <dbReference type="HAMAP-Rule" id="MF_00328"/>
    </source>
</evidence>
<evidence type="ECO:0000256" key="1">
    <source>
        <dbReference type="ARBA" id="ARBA00003531"/>
    </source>
</evidence>
<evidence type="ECO:0000256" key="5">
    <source>
        <dbReference type="ARBA" id="ARBA00022679"/>
    </source>
</evidence>
<dbReference type="PANTHER" id="PTHR23117">
    <property type="entry name" value="GUANYLATE KINASE-RELATED"/>
    <property type="match status" value="1"/>
</dbReference>
<keyword evidence="14" id="KW-1185">Reference proteome</keyword>
<dbReference type="InterPro" id="IPR017665">
    <property type="entry name" value="Guanylate_kinase"/>
</dbReference>
<keyword evidence="7 11" id="KW-0418">Kinase</keyword>
<dbReference type="InterPro" id="IPR008144">
    <property type="entry name" value="Guanylate_kin-like_dom"/>
</dbReference>
<evidence type="ECO:0000256" key="8">
    <source>
        <dbReference type="ARBA" id="ARBA00022840"/>
    </source>
</evidence>
<dbReference type="Gene3D" id="3.40.50.300">
    <property type="entry name" value="P-loop containing nucleotide triphosphate hydrolases"/>
    <property type="match status" value="1"/>
</dbReference>
<keyword evidence="11" id="KW-0963">Cytoplasm</keyword>
<dbReference type="AlphaFoldDB" id="A0A1M5LQN9"/>
<organism evidence="13 14">
    <name type="scientific">Jatrophihabitans endophyticus</name>
    <dbReference type="NCBI Taxonomy" id="1206085"/>
    <lineage>
        <taxon>Bacteria</taxon>
        <taxon>Bacillati</taxon>
        <taxon>Actinomycetota</taxon>
        <taxon>Actinomycetes</taxon>
        <taxon>Jatrophihabitantales</taxon>
        <taxon>Jatrophihabitantaceae</taxon>
        <taxon>Jatrophihabitans</taxon>
    </lineage>
</organism>
<keyword evidence="5 11" id="KW-0808">Transferase</keyword>
<dbReference type="OrthoDB" id="9808150at2"/>
<dbReference type="CDD" id="cd00071">
    <property type="entry name" value="GMPK"/>
    <property type="match status" value="1"/>
</dbReference>
<dbReference type="NCBIfam" id="TIGR03263">
    <property type="entry name" value="guanyl_kin"/>
    <property type="match status" value="1"/>
</dbReference>
<evidence type="ECO:0000259" key="12">
    <source>
        <dbReference type="PROSITE" id="PS50052"/>
    </source>
</evidence>
<dbReference type="FunFam" id="3.30.63.10:FF:000002">
    <property type="entry name" value="Guanylate kinase 1"/>
    <property type="match status" value="1"/>
</dbReference>
<evidence type="ECO:0000313" key="14">
    <source>
        <dbReference type="Proteomes" id="UP000186132"/>
    </source>
</evidence>
<comment type="catalytic activity">
    <reaction evidence="10 11">
        <text>GMP + ATP = GDP + ADP</text>
        <dbReference type="Rhea" id="RHEA:20780"/>
        <dbReference type="ChEBI" id="CHEBI:30616"/>
        <dbReference type="ChEBI" id="CHEBI:58115"/>
        <dbReference type="ChEBI" id="CHEBI:58189"/>
        <dbReference type="ChEBI" id="CHEBI:456216"/>
        <dbReference type="EC" id="2.7.4.8"/>
    </reaction>
</comment>
<dbReference type="InterPro" id="IPR020590">
    <property type="entry name" value="Guanylate_kinase_CS"/>
</dbReference>
<evidence type="ECO:0000256" key="4">
    <source>
        <dbReference type="ARBA" id="ARBA00016296"/>
    </source>
</evidence>